<protein>
    <submittedName>
        <fullName evidence="3">Uncharacterized protein</fullName>
    </submittedName>
</protein>
<dbReference type="PROSITE" id="PS51143">
    <property type="entry name" value="MT_A70"/>
    <property type="match status" value="1"/>
</dbReference>
<sequence>MTSVQDSYAAEVKGAKDRLKRLKDRYQKRATVRRVGPAGPTAQGAAGEATENGGKVANGNEASDAAADATLLLRKVIAACLLDPANNTPLDSAGLHRRLSKPEFAAKYEDALMRAGQDHTLDGTLREMAGGANPVLEVEDYEQGGKNKLMVLSIMESKLTSLVGEAPAAAASPREGQQPRAASPQPPGPPGVPGDAPQARPGPGAGAMPPPPAGLPHPRSLPPPGAPPDMPHGPSHLQNPHFHQGAPPLGTPPPFNMRPPLMAPPGMGPPGMPQPMGMFGMPLAGVGPRPNPGSDLDAILSRPTIRDKNRTERGAELLDLIQKPTAKESATVNQFKTEGGSVVREYCPHLTKEDCRMARGNPFACSRMHFLRIIFPWTDRSLGNCSYLDTCRHTRTCKYVHYQLDEEPDVPEDPQAAAAKLRPNVPKYLAALPEPQWIKCDVRNFDMSVLGQYGVIMTDPPWEIHQDLPYGTMGDHEMRHLNVGVLQDEGVIFVWVTGRAMELGRECLEIWGYKRVDELIWVKTNQLQRLIRTGRTGHWLNHSKEHCLVGIKGNPQINRNLDCDVLLAEVRETSRKPDEMYSLIERLSPGTRKLEIFARQHNVRPGWVSLGNQLDGVKIMDSEMKARYDAKYVDGS</sequence>
<dbReference type="Gene3D" id="3.40.50.150">
    <property type="entry name" value="Vaccinia Virus protein VP39"/>
    <property type="match status" value="1"/>
</dbReference>
<evidence type="ECO:0000256" key="2">
    <source>
        <dbReference type="SAM" id="MobiDB-lite"/>
    </source>
</evidence>
<dbReference type="SUPFAM" id="SSF53335">
    <property type="entry name" value="S-adenosyl-L-methionine-dependent methyltransferases"/>
    <property type="match status" value="1"/>
</dbReference>
<dbReference type="GO" id="GO:0008168">
    <property type="term" value="F:methyltransferase activity"/>
    <property type="evidence" value="ECO:0007669"/>
    <property type="project" value="TreeGrafter"/>
</dbReference>
<keyword evidence="4" id="KW-1185">Reference proteome</keyword>
<feature type="region of interest" description="Disordered" evidence="2">
    <location>
        <begin position="165"/>
        <end position="270"/>
    </location>
</feature>
<evidence type="ECO:0000256" key="1">
    <source>
        <dbReference type="PROSITE-ProRule" id="PRU00489"/>
    </source>
</evidence>
<comment type="similarity">
    <text evidence="1">Belongs to the MT-A70-like family.</text>
</comment>
<name>A0AAW1QDG4_9CHLO</name>
<comment type="caution">
    <text evidence="3">The sequence shown here is derived from an EMBL/GenBank/DDBJ whole genome shotgun (WGS) entry which is preliminary data.</text>
</comment>
<dbReference type="InterPro" id="IPR029063">
    <property type="entry name" value="SAM-dependent_MTases_sf"/>
</dbReference>
<dbReference type="PANTHER" id="PTHR12829:SF2">
    <property type="entry name" value="N6-ADENOSINE-METHYLTRANSFERASE MT-A70-LIKE"/>
    <property type="match status" value="1"/>
</dbReference>
<evidence type="ECO:0000313" key="3">
    <source>
        <dbReference type="EMBL" id="KAK9819438.1"/>
    </source>
</evidence>
<dbReference type="AlphaFoldDB" id="A0AAW1QDG4"/>
<evidence type="ECO:0000313" key="4">
    <source>
        <dbReference type="Proteomes" id="UP001438707"/>
    </source>
</evidence>
<proteinExistence type="inferred from homology"/>
<reference evidence="3 4" key="1">
    <citation type="journal article" date="2024" name="Nat. Commun.">
        <title>Phylogenomics reveals the evolutionary origins of lichenization in chlorophyte algae.</title>
        <authorList>
            <person name="Puginier C."/>
            <person name="Libourel C."/>
            <person name="Otte J."/>
            <person name="Skaloud P."/>
            <person name="Haon M."/>
            <person name="Grisel S."/>
            <person name="Petersen M."/>
            <person name="Berrin J.G."/>
            <person name="Delaux P.M."/>
            <person name="Dal Grande F."/>
            <person name="Keller J."/>
        </authorList>
    </citation>
    <scope>NUCLEOTIDE SEQUENCE [LARGE SCALE GENOMIC DNA]</scope>
    <source>
        <strain evidence="3 4">SAG 2145</strain>
    </source>
</reference>
<gene>
    <name evidence="3" type="ORF">WJX74_004366</name>
</gene>
<feature type="compositionally biased region" description="Low complexity" evidence="2">
    <location>
        <begin position="36"/>
        <end position="54"/>
    </location>
</feature>
<feature type="compositionally biased region" description="Basic residues" evidence="2">
    <location>
        <begin position="19"/>
        <end position="32"/>
    </location>
</feature>
<accession>A0AAW1QDG4</accession>
<dbReference type="Proteomes" id="UP001438707">
    <property type="component" value="Unassembled WGS sequence"/>
</dbReference>
<feature type="compositionally biased region" description="Pro residues" evidence="2">
    <location>
        <begin position="208"/>
        <end position="231"/>
    </location>
</feature>
<organism evidence="3 4">
    <name type="scientific">Apatococcus lobatus</name>
    <dbReference type="NCBI Taxonomy" id="904363"/>
    <lineage>
        <taxon>Eukaryota</taxon>
        <taxon>Viridiplantae</taxon>
        <taxon>Chlorophyta</taxon>
        <taxon>core chlorophytes</taxon>
        <taxon>Trebouxiophyceae</taxon>
        <taxon>Chlorellales</taxon>
        <taxon>Chlorellaceae</taxon>
        <taxon>Apatococcus</taxon>
    </lineage>
</organism>
<dbReference type="InterPro" id="IPR007757">
    <property type="entry name" value="MT-A70-like"/>
</dbReference>
<dbReference type="PANTHER" id="PTHR12829">
    <property type="entry name" value="N6-ADENOSINE-METHYLTRANSFERASE"/>
    <property type="match status" value="1"/>
</dbReference>
<feature type="compositionally biased region" description="Pro residues" evidence="2">
    <location>
        <begin position="249"/>
        <end position="270"/>
    </location>
</feature>
<dbReference type="Pfam" id="PF05063">
    <property type="entry name" value="MT-A70"/>
    <property type="match status" value="1"/>
</dbReference>
<dbReference type="GO" id="GO:0036396">
    <property type="term" value="C:RNA N6-methyladenosine methyltransferase complex"/>
    <property type="evidence" value="ECO:0007669"/>
    <property type="project" value="TreeGrafter"/>
</dbReference>
<feature type="compositionally biased region" description="Low complexity" evidence="2">
    <location>
        <begin position="193"/>
        <end position="202"/>
    </location>
</feature>
<feature type="region of interest" description="Disordered" evidence="2">
    <location>
        <begin position="19"/>
        <end position="59"/>
    </location>
</feature>
<dbReference type="EMBL" id="JALJOS010000047">
    <property type="protein sequence ID" value="KAK9819438.1"/>
    <property type="molecule type" value="Genomic_DNA"/>
</dbReference>
<dbReference type="GO" id="GO:0005634">
    <property type="term" value="C:nucleus"/>
    <property type="evidence" value="ECO:0007669"/>
    <property type="project" value="TreeGrafter"/>
</dbReference>